<dbReference type="WBParaSite" id="JU765_v2.g4438.t1">
    <property type="protein sequence ID" value="JU765_v2.g4438.t1"/>
    <property type="gene ID" value="JU765_v2.g4438"/>
</dbReference>
<proteinExistence type="predicted"/>
<protein>
    <submittedName>
        <fullName evidence="2">Uncharacterized protein</fullName>
    </submittedName>
</protein>
<organism evidence="1 2">
    <name type="scientific">Panagrolaimus sp. JU765</name>
    <dbReference type="NCBI Taxonomy" id="591449"/>
    <lineage>
        <taxon>Eukaryota</taxon>
        <taxon>Metazoa</taxon>
        <taxon>Ecdysozoa</taxon>
        <taxon>Nematoda</taxon>
        <taxon>Chromadorea</taxon>
        <taxon>Rhabditida</taxon>
        <taxon>Tylenchina</taxon>
        <taxon>Panagrolaimomorpha</taxon>
        <taxon>Panagrolaimoidea</taxon>
        <taxon>Panagrolaimidae</taxon>
        <taxon>Panagrolaimus</taxon>
    </lineage>
</organism>
<sequence>MKCLKFYQNLQCLKILHVTHYVYNVSFLPRLPPAIFIDTPPLHSAQDDLPDILMKLAQKTRDFPLSYFRSKIKFDSSDVQQFLQNGVFYGQCSFIFHIDPEEHDSFEEIFTSFGARKSSVSGFRIPALDSDKNVAEFS</sequence>
<accession>A0AC34R8I1</accession>
<reference evidence="2" key="1">
    <citation type="submission" date="2022-11" db="UniProtKB">
        <authorList>
            <consortium name="WormBaseParasite"/>
        </authorList>
    </citation>
    <scope>IDENTIFICATION</scope>
</reference>
<name>A0AC34R8I1_9BILA</name>
<evidence type="ECO:0000313" key="2">
    <source>
        <dbReference type="WBParaSite" id="JU765_v2.g4438.t1"/>
    </source>
</evidence>
<dbReference type="Proteomes" id="UP000887576">
    <property type="component" value="Unplaced"/>
</dbReference>
<evidence type="ECO:0000313" key="1">
    <source>
        <dbReference type="Proteomes" id="UP000887576"/>
    </source>
</evidence>